<dbReference type="AlphaFoldDB" id="A0A4Y8AL74"/>
<dbReference type="SUPFAM" id="SSF56925">
    <property type="entry name" value="OMPA-like"/>
    <property type="match status" value="1"/>
</dbReference>
<reference evidence="3 6" key="3">
    <citation type="submission" date="2020-08" db="EMBL/GenBank/DDBJ databases">
        <title>Genomic Encyclopedia of Type Strains, Phase IV (KMG-IV): sequencing the most valuable type-strain genomes for metagenomic binning, comparative biology and taxonomic classification.</title>
        <authorList>
            <person name="Goeker M."/>
        </authorList>
    </citation>
    <scope>NUCLEOTIDE SEQUENCE [LARGE SCALE GENOMIC DNA]</scope>
    <source>
        <strain evidence="3 6">DSM 100995</strain>
    </source>
</reference>
<dbReference type="Pfam" id="PF19573">
    <property type="entry name" value="DUF6089"/>
    <property type="match status" value="1"/>
</dbReference>
<evidence type="ECO:0000256" key="1">
    <source>
        <dbReference type="SAM" id="SignalP"/>
    </source>
</evidence>
<name>A0A4Y8AL74_9SPHI</name>
<proteinExistence type="predicted"/>
<dbReference type="Proteomes" id="UP000297248">
    <property type="component" value="Unassembled WGS sequence"/>
</dbReference>
<evidence type="ECO:0000313" key="3">
    <source>
        <dbReference type="EMBL" id="MBB3967773.1"/>
    </source>
</evidence>
<dbReference type="EMBL" id="SNQG01000001">
    <property type="protein sequence ID" value="TEW69179.1"/>
    <property type="molecule type" value="Genomic_DNA"/>
</dbReference>
<evidence type="ECO:0000259" key="2">
    <source>
        <dbReference type="Pfam" id="PF19573"/>
    </source>
</evidence>
<comment type="caution">
    <text evidence="4">The sequence shown here is derived from an EMBL/GenBank/DDBJ whole genome shotgun (WGS) entry which is preliminary data.</text>
</comment>
<organism evidence="4 5">
    <name type="scientific">Mucilaginibacter phyllosphaerae</name>
    <dbReference type="NCBI Taxonomy" id="1812349"/>
    <lineage>
        <taxon>Bacteria</taxon>
        <taxon>Pseudomonadati</taxon>
        <taxon>Bacteroidota</taxon>
        <taxon>Sphingobacteriia</taxon>
        <taxon>Sphingobacteriales</taxon>
        <taxon>Sphingobacteriaceae</taxon>
        <taxon>Mucilaginibacter</taxon>
    </lineage>
</organism>
<evidence type="ECO:0000313" key="4">
    <source>
        <dbReference type="EMBL" id="TEW69179.1"/>
    </source>
</evidence>
<feature type="chain" id="PRO_5044616789" evidence="1">
    <location>
        <begin position="20"/>
        <end position="262"/>
    </location>
</feature>
<protein>
    <submittedName>
        <fullName evidence="3">Opacity protein-like surface antigen</fullName>
    </submittedName>
</protein>
<reference evidence="4" key="2">
    <citation type="submission" date="2019-03" db="EMBL/GenBank/DDBJ databases">
        <authorList>
            <person name="Yan Y.-Q."/>
            <person name="Du Z.-J."/>
        </authorList>
    </citation>
    <scope>NUCLEOTIDE SEQUENCE</scope>
    <source>
        <strain evidence="4">PP-F2FG21</strain>
    </source>
</reference>
<feature type="signal peptide" evidence="1">
    <location>
        <begin position="1"/>
        <end position="19"/>
    </location>
</feature>
<keyword evidence="1" id="KW-0732">Signal</keyword>
<dbReference type="InterPro" id="IPR011250">
    <property type="entry name" value="OMP/PagP_B-barrel"/>
</dbReference>
<dbReference type="EMBL" id="JACIEG010000001">
    <property type="protein sequence ID" value="MBB3967773.1"/>
    <property type="molecule type" value="Genomic_DNA"/>
</dbReference>
<evidence type="ECO:0000313" key="5">
    <source>
        <dbReference type="Proteomes" id="UP000297248"/>
    </source>
</evidence>
<sequence>MPKYLTAVLFVLLSISAKAQTWEIGGEVGAAGYIGDLNVNNPVKPSGGQAGFFIKRNFDRYIALKLNYTYGQISGDDAKSNSQQFRDRNLNFTTPLKELSLMAEFNFMSYIPDAGKNLYTPYIYAGAGLTAFAPRTIYNGDVVGLRPLRTEGQAAEYAKNAIVIPFGAGIKYNFSGKWTVAADLGYRYTNTDYLDDVSGSYANKNQFGSKNVARALSDRSGEVTGVYIGAQGVQRGDYRPRDFYMFVGFTVSYTFVTDKCYF</sequence>
<gene>
    <name evidence="4" type="ORF">E2R65_03160</name>
    <name evidence="3" type="ORF">GGR35_000359</name>
</gene>
<dbReference type="OrthoDB" id="654178at2"/>
<dbReference type="Gene3D" id="2.40.160.20">
    <property type="match status" value="1"/>
</dbReference>
<feature type="domain" description="DUF6089" evidence="2">
    <location>
        <begin position="3"/>
        <end position="209"/>
    </location>
</feature>
<dbReference type="InterPro" id="IPR045743">
    <property type="entry name" value="DUF6089"/>
</dbReference>
<dbReference type="Proteomes" id="UP000583101">
    <property type="component" value="Unassembled WGS sequence"/>
</dbReference>
<evidence type="ECO:0000313" key="6">
    <source>
        <dbReference type="Proteomes" id="UP000583101"/>
    </source>
</evidence>
<keyword evidence="6" id="KW-1185">Reference proteome</keyword>
<dbReference type="RefSeq" id="WP_134335014.1">
    <property type="nucleotide sequence ID" value="NZ_BMCZ01000001.1"/>
</dbReference>
<reference evidence="4 5" key="1">
    <citation type="journal article" date="2016" name="Int. J. Syst. Evol. Microbiol.">
        <title>Proposal of Mucilaginibacter phyllosphaerae sp. nov. isolated from the phyllosphere of Galium album.</title>
        <authorList>
            <person name="Aydogan E.L."/>
            <person name="Busse H.J."/>
            <person name="Moser G."/>
            <person name="Muller C."/>
            <person name="Kampfer P."/>
            <person name="Glaeser S.P."/>
        </authorList>
    </citation>
    <scope>NUCLEOTIDE SEQUENCE [LARGE SCALE GENOMIC DNA]</scope>
    <source>
        <strain evidence="4 5">PP-F2FG21</strain>
    </source>
</reference>
<accession>A0A4Y8AL74</accession>